<dbReference type="GO" id="GO:0016787">
    <property type="term" value="F:hydrolase activity"/>
    <property type="evidence" value="ECO:0007669"/>
    <property type="project" value="UniProtKB-KW"/>
</dbReference>
<comment type="similarity">
    <text evidence="2">Belongs to the FAH family.</text>
</comment>
<keyword evidence="5" id="KW-0378">Hydrolase</keyword>
<gene>
    <name evidence="5" type="ORF">D3878_22430</name>
</gene>
<proteinExistence type="inferred from homology"/>
<comment type="caution">
    <text evidence="5">The sequence shown here is derived from an EMBL/GenBank/DDBJ whole genome shotgun (WGS) entry which is preliminary data.</text>
</comment>
<dbReference type="SUPFAM" id="SSF56529">
    <property type="entry name" value="FAH"/>
    <property type="match status" value="1"/>
</dbReference>
<dbReference type="PANTHER" id="PTHR42796">
    <property type="entry name" value="FUMARYLACETOACETATE HYDROLASE DOMAIN-CONTAINING PROTEIN 2A-RELATED"/>
    <property type="match status" value="1"/>
</dbReference>
<name>A0A3A3G8N0_9BURK</name>
<dbReference type="RefSeq" id="WP_119787489.1">
    <property type="nucleotide sequence ID" value="NZ_QYUQ01000002.1"/>
</dbReference>
<dbReference type="FunFam" id="3.90.850.10:FF:000008">
    <property type="entry name" value="FAA hydrolase family protein"/>
    <property type="match status" value="1"/>
</dbReference>
<evidence type="ECO:0000256" key="3">
    <source>
        <dbReference type="ARBA" id="ARBA00022723"/>
    </source>
</evidence>
<evidence type="ECO:0000256" key="2">
    <source>
        <dbReference type="ARBA" id="ARBA00010211"/>
    </source>
</evidence>
<dbReference type="PANTHER" id="PTHR42796:SF4">
    <property type="entry name" value="FUMARYLACETOACETATE HYDROLASE DOMAIN-CONTAINING PROTEIN 2A"/>
    <property type="match status" value="1"/>
</dbReference>
<dbReference type="AlphaFoldDB" id="A0A3A3G8N0"/>
<accession>A0A3A3G8N0</accession>
<dbReference type="Pfam" id="PF01557">
    <property type="entry name" value="FAA_hydrolase"/>
    <property type="match status" value="1"/>
</dbReference>
<comment type="cofactor">
    <cofactor evidence="1">
        <name>Mg(2+)</name>
        <dbReference type="ChEBI" id="CHEBI:18420"/>
    </cofactor>
</comment>
<keyword evidence="6" id="KW-1185">Reference proteome</keyword>
<dbReference type="InterPro" id="IPR011234">
    <property type="entry name" value="Fumarylacetoacetase-like_C"/>
</dbReference>
<evidence type="ECO:0000313" key="6">
    <source>
        <dbReference type="Proteomes" id="UP000266327"/>
    </source>
</evidence>
<dbReference type="Proteomes" id="UP000266327">
    <property type="component" value="Unassembled WGS sequence"/>
</dbReference>
<sequence length="284" mass="31162">MKLLSFRVAGTTSWGAVVGDGIVDLGRRSGFATLQQAIEADALPTLAGLLQNGQPEHRLESVELLAVIPNPPKIFCVGTNYHDHRIETGREVPEKPVIFSRFANSQVGHGQPLLRPRESEQFDFEGEIAVIIGRRGRRISEEQAWDYIAGYAPYCDATIRDWQRHTHQWIPGKNFPATGAFGPWMVTRDEIPDGADLSLVTRLNGQEVQRSSAALMIFSIPAIIAYCSTFTELEPGDVIVTGTPGGVGGKRTPPLWMKPGDTIEVEVGQVGTLRNIVRDDTAYS</sequence>
<dbReference type="EMBL" id="QYUQ01000002">
    <property type="protein sequence ID" value="RJG04005.1"/>
    <property type="molecule type" value="Genomic_DNA"/>
</dbReference>
<dbReference type="OrthoDB" id="8582489at2"/>
<organism evidence="5 6">
    <name type="scientific">Noviherbaspirillum sedimenti</name>
    <dbReference type="NCBI Taxonomy" id="2320865"/>
    <lineage>
        <taxon>Bacteria</taxon>
        <taxon>Pseudomonadati</taxon>
        <taxon>Pseudomonadota</taxon>
        <taxon>Betaproteobacteria</taxon>
        <taxon>Burkholderiales</taxon>
        <taxon>Oxalobacteraceae</taxon>
        <taxon>Noviherbaspirillum</taxon>
    </lineage>
</organism>
<dbReference type="GO" id="GO:0046872">
    <property type="term" value="F:metal ion binding"/>
    <property type="evidence" value="ECO:0007669"/>
    <property type="project" value="UniProtKB-KW"/>
</dbReference>
<evidence type="ECO:0000256" key="1">
    <source>
        <dbReference type="ARBA" id="ARBA00001946"/>
    </source>
</evidence>
<dbReference type="GO" id="GO:0044281">
    <property type="term" value="P:small molecule metabolic process"/>
    <property type="evidence" value="ECO:0007669"/>
    <property type="project" value="UniProtKB-ARBA"/>
</dbReference>
<dbReference type="Gene3D" id="3.90.850.10">
    <property type="entry name" value="Fumarylacetoacetase-like, C-terminal domain"/>
    <property type="match status" value="1"/>
</dbReference>
<evidence type="ECO:0000313" key="5">
    <source>
        <dbReference type="EMBL" id="RJG04005.1"/>
    </source>
</evidence>
<evidence type="ECO:0000259" key="4">
    <source>
        <dbReference type="Pfam" id="PF01557"/>
    </source>
</evidence>
<dbReference type="InterPro" id="IPR036663">
    <property type="entry name" value="Fumarylacetoacetase_C_sf"/>
</dbReference>
<reference evidence="6" key="1">
    <citation type="submission" date="2018-09" db="EMBL/GenBank/DDBJ databases">
        <authorList>
            <person name="Zhu H."/>
        </authorList>
    </citation>
    <scope>NUCLEOTIDE SEQUENCE [LARGE SCALE GENOMIC DNA]</scope>
    <source>
        <strain evidence="6">K1S02-23</strain>
    </source>
</reference>
<keyword evidence="3" id="KW-0479">Metal-binding</keyword>
<dbReference type="InterPro" id="IPR051121">
    <property type="entry name" value="FAH"/>
</dbReference>
<feature type="domain" description="Fumarylacetoacetase-like C-terminal" evidence="4">
    <location>
        <begin position="73"/>
        <end position="277"/>
    </location>
</feature>
<protein>
    <submittedName>
        <fullName evidence="5">FAA hydrolase family protein</fullName>
    </submittedName>
</protein>